<reference evidence="2 3" key="1">
    <citation type="submission" date="2020-04" db="EMBL/GenBank/DDBJ databases">
        <title>Pseudoalteromonas caenipelagi sp. nov., isolated from a tidal flat.</title>
        <authorList>
            <person name="Park S."/>
            <person name="Yoon J.-H."/>
        </authorList>
    </citation>
    <scope>NUCLEOTIDE SEQUENCE [LARGE SCALE GENOMIC DNA]</scope>
    <source>
        <strain evidence="2 3">JBTF-M23</strain>
    </source>
</reference>
<feature type="transmembrane region" description="Helical" evidence="1">
    <location>
        <begin position="265"/>
        <end position="287"/>
    </location>
</feature>
<comment type="caution">
    <text evidence="2">The sequence shown here is derived from an EMBL/GenBank/DDBJ whole genome shotgun (WGS) entry which is preliminary data.</text>
</comment>
<dbReference type="Proteomes" id="UP000586305">
    <property type="component" value="Unassembled WGS sequence"/>
</dbReference>
<proteinExistence type="predicted"/>
<keyword evidence="3" id="KW-1185">Reference proteome</keyword>
<organism evidence="2 3">
    <name type="scientific">Pseudoalteromonas caenipelagi</name>
    <dbReference type="NCBI Taxonomy" id="2726988"/>
    <lineage>
        <taxon>Bacteria</taxon>
        <taxon>Pseudomonadati</taxon>
        <taxon>Pseudomonadota</taxon>
        <taxon>Gammaproteobacteria</taxon>
        <taxon>Alteromonadales</taxon>
        <taxon>Pseudoalteromonadaceae</taxon>
        <taxon>Pseudoalteromonas</taxon>
    </lineage>
</organism>
<feature type="transmembrane region" description="Helical" evidence="1">
    <location>
        <begin position="180"/>
        <end position="200"/>
    </location>
</feature>
<accession>A0A849VF87</accession>
<name>A0A849VF87_9GAMM</name>
<feature type="transmembrane region" description="Helical" evidence="1">
    <location>
        <begin position="293"/>
        <end position="320"/>
    </location>
</feature>
<feature type="transmembrane region" description="Helical" evidence="1">
    <location>
        <begin position="48"/>
        <end position="70"/>
    </location>
</feature>
<evidence type="ECO:0000256" key="1">
    <source>
        <dbReference type="SAM" id="Phobius"/>
    </source>
</evidence>
<feature type="transmembrane region" description="Helical" evidence="1">
    <location>
        <begin position="103"/>
        <end position="124"/>
    </location>
</feature>
<evidence type="ECO:0000313" key="3">
    <source>
        <dbReference type="Proteomes" id="UP000586305"/>
    </source>
</evidence>
<dbReference type="AlphaFoldDB" id="A0A849VF87"/>
<feature type="transmembrane region" description="Helical" evidence="1">
    <location>
        <begin position="20"/>
        <end position="42"/>
    </location>
</feature>
<feature type="transmembrane region" description="Helical" evidence="1">
    <location>
        <begin position="130"/>
        <end position="151"/>
    </location>
</feature>
<feature type="transmembrane region" description="Helical" evidence="1">
    <location>
        <begin position="220"/>
        <end position="240"/>
    </location>
</feature>
<keyword evidence="1" id="KW-0472">Membrane</keyword>
<keyword evidence="1" id="KW-0812">Transmembrane</keyword>
<sequence>MENNFTTWLDKQREELLWDLLFSSVLEVLAIFAVMLLITPYFETLNPFWYGFFLILIPLYIFSEAASALAKLKTATQKQLNDFSHIDISAVSETPITQQWQCVTIKTAILTLLPAVGGAALYYFSAKSVGVMLVIALCVGLAVFVVSALLFERYAKSLVAGTLRQARSAQPLNESQTVDLLITFHLLPWLVFAVLAFGLLMSKYYMGYVADSGQISLSSLATYSYISCTFVGFWSCYNVLEPIQTDMKLQPLFLSDTDKFSYSELFGMILGAGFIPWFALFVLGFFVPSLTSGIWLTVIAVSIIIFAVAVGVSAAALFAYSQSQQQGQGESCAP</sequence>
<protein>
    <submittedName>
        <fullName evidence="2">Uncharacterized protein</fullName>
    </submittedName>
</protein>
<evidence type="ECO:0000313" key="2">
    <source>
        <dbReference type="EMBL" id="NOU52062.1"/>
    </source>
</evidence>
<keyword evidence="1" id="KW-1133">Transmembrane helix</keyword>
<gene>
    <name evidence="2" type="ORF">HG263_16135</name>
</gene>
<dbReference type="RefSeq" id="WP_171627115.1">
    <property type="nucleotide sequence ID" value="NZ_JABBPG010000007.1"/>
</dbReference>
<dbReference type="EMBL" id="JABBPG010000007">
    <property type="protein sequence ID" value="NOU52062.1"/>
    <property type="molecule type" value="Genomic_DNA"/>
</dbReference>